<dbReference type="PANTHER" id="PTHR43586">
    <property type="entry name" value="CYSTEINE DESULFURASE"/>
    <property type="match status" value="1"/>
</dbReference>
<name>A0A941APK7_9ACTN</name>
<evidence type="ECO:0000313" key="6">
    <source>
        <dbReference type="EMBL" id="MBP2703799.1"/>
    </source>
</evidence>
<evidence type="ECO:0000313" key="7">
    <source>
        <dbReference type="Proteomes" id="UP000674234"/>
    </source>
</evidence>
<comment type="caution">
    <text evidence="6">The sequence shown here is derived from an EMBL/GenBank/DDBJ whole genome shotgun (WGS) entry which is preliminary data.</text>
</comment>
<keyword evidence="6" id="KW-0808">Transferase</keyword>
<dbReference type="AlphaFoldDB" id="A0A941APK7"/>
<keyword evidence="2" id="KW-0663">Pyridoxal phosphate</keyword>
<dbReference type="PROSITE" id="PS00595">
    <property type="entry name" value="AA_TRANSFER_CLASS_5"/>
    <property type="match status" value="1"/>
</dbReference>
<comment type="cofactor">
    <cofactor evidence="1 4">
        <name>pyridoxal 5'-phosphate</name>
        <dbReference type="ChEBI" id="CHEBI:597326"/>
    </cofactor>
</comment>
<evidence type="ECO:0000256" key="1">
    <source>
        <dbReference type="ARBA" id="ARBA00001933"/>
    </source>
</evidence>
<dbReference type="SUPFAM" id="SSF53383">
    <property type="entry name" value="PLP-dependent transferases"/>
    <property type="match status" value="1"/>
</dbReference>
<dbReference type="Pfam" id="PF00266">
    <property type="entry name" value="Aminotran_5"/>
    <property type="match status" value="1"/>
</dbReference>
<dbReference type="InterPro" id="IPR000192">
    <property type="entry name" value="Aminotrans_V_dom"/>
</dbReference>
<dbReference type="Gene3D" id="3.90.1150.10">
    <property type="entry name" value="Aspartate Aminotransferase, domain 1"/>
    <property type="match status" value="1"/>
</dbReference>
<dbReference type="InterPro" id="IPR015421">
    <property type="entry name" value="PyrdxlP-dep_Trfase_major"/>
</dbReference>
<dbReference type="EMBL" id="JAFCNB010000003">
    <property type="protein sequence ID" value="MBP2703799.1"/>
    <property type="molecule type" value="Genomic_DNA"/>
</dbReference>
<organism evidence="6 7">
    <name type="scientific">Microbispora oryzae</name>
    <dbReference type="NCBI Taxonomy" id="2806554"/>
    <lineage>
        <taxon>Bacteria</taxon>
        <taxon>Bacillati</taxon>
        <taxon>Actinomycetota</taxon>
        <taxon>Actinomycetes</taxon>
        <taxon>Streptosporangiales</taxon>
        <taxon>Streptosporangiaceae</taxon>
        <taxon>Microbispora</taxon>
    </lineage>
</organism>
<dbReference type="Gene3D" id="3.40.640.10">
    <property type="entry name" value="Type I PLP-dependent aspartate aminotransferase-like (Major domain)"/>
    <property type="match status" value="1"/>
</dbReference>
<feature type="domain" description="Aminotransferase class V" evidence="5">
    <location>
        <begin position="20"/>
        <end position="383"/>
    </location>
</feature>
<dbReference type="InterPro" id="IPR015422">
    <property type="entry name" value="PyrdxlP-dep_Trfase_small"/>
</dbReference>
<dbReference type="InterPro" id="IPR020578">
    <property type="entry name" value="Aminotrans_V_PyrdxlP_BS"/>
</dbReference>
<dbReference type="RefSeq" id="WP_210155077.1">
    <property type="nucleotide sequence ID" value="NZ_JAFCNB010000003.1"/>
</dbReference>
<dbReference type="GO" id="GO:0008483">
    <property type="term" value="F:transaminase activity"/>
    <property type="evidence" value="ECO:0007669"/>
    <property type="project" value="UniProtKB-KW"/>
</dbReference>
<keyword evidence="6" id="KW-0032">Aminotransferase</keyword>
<comment type="similarity">
    <text evidence="3">Belongs to the class-V pyridoxal-phosphate-dependent aminotransferase family.</text>
</comment>
<evidence type="ECO:0000259" key="5">
    <source>
        <dbReference type="Pfam" id="PF00266"/>
    </source>
</evidence>
<dbReference type="Proteomes" id="UP000674234">
    <property type="component" value="Unassembled WGS sequence"/>
</dbReference>
<evidence type="ECO:0000256" key="2">
    <source>
        <dbReference type="ARBA" id="ARBA00022898"/>
    </source>
</evidence>
<evidence type="ECO:0000256" key="3">
    <source>
        <dbReference type="RuleBase" id="RU004075"/>
    </source>
</evidence>
<dbReference type="InterPro" id="IPR015424">
    <property type="entry name" value="PyrdxlP-dep_Trfase"/>
</dbReference>
<dbReference type="PANTHER" id="PTHR43586:SF24">
    <property type="entry name" value="BLR4730 PROTEIN"/>
    <property type="match status" value="1"/>
</dbReference>
<accession>A0A941APK7</accession>
<keyword evidence="7" id="KW-1185">Reference proteome</keyword>
<evidence type="ECO:0000256" key="4">
    <source>
        <dbReference type="RuleBase" id="RU004504"/>
    </source>
</evidence>
<gene>
    <name evidence="6" type="ORF">JOL79_08275</name>
</gene>
<reference evidence="6" key="1">
    <citation type="submission" date="2021-02" db="EMBL/GenBank/DDBJ databases">
        <title>Draft genome sequence of Microbispora sp. RL4-1S isolated from rice leaves in Thailand.</title>
        <authorList>
            <person name="Muangham S."/>
            <person name="Duangmal K."/>
        </authorList>
    </citation>
    <scope>NUCLEOTIDE SEQUENCE</scope>
    <source>
        <strain evidence="6">RL4-1S</strain>
    </source>
</reference>
<sequence>MGIDVEKARADTAGCEQVVHFNNAGASLPPRPVMDAVVRYLRMEERLGGYEVEAAEWGRLEHAYEALARLVGAGPDEIAVVENATRAWDMAFYSLRWKEGDRVLTTAAEYASNVIPFLQIARRHGVRVDVVPADASGAPSVEALESMIDDRVKLIALTHVPTQGGLVSPAAEIGRVARRAGITYLLDACQSVGQLRVDVREIGCDLLSATGRKFLRGPRGTGFLYCSRRILDSLEPPFLDLHAAPWTSAGSYTVRDDARRFESWEGYRAGKIGLAVAADYACDLGLDAIEERITGLGEGLRERLRAVPGVSVHDQGTRRCGIVTFTVAGHDSADVVALLRERGINVSVSRPGSARWDFEARGLPPMVRASVHYYNTEDELDRLCAALPA</sequence>
<protein>
    <submittedName>
        <fullName evidence="6">Aminotransferase class V-fold PLP-dependent enzyme</fullName>
    </submittedName>
</protein>
<proteinExistence type="inferred from homology"/>